<evidence type="ECO:0000313" key="3">
    <source>
        <dbReference type="EMBL" id="GBM02788.1"/>
    </source>
</evidence>
<feature type="region of interest" description="Disordered" evidence="1">
    <location>
        <begin position="559"/>
        <end position="636"/>
    </location>
</feature>
<feature type="region of interest" description="Disordered" evidence="1">
    <location>
        <begin position="781"/>
        <end position="806"/>
    </location>
</feature>
<feature type="compositionally biased region" description="Low complexity" evidence="1">
    <location>
        <begin position="1022"/>
        <end position="1043"/>
    </location>
</feature>
<feature type="compositionally biased region" description="Basic residues" evidence="1">
    <location>
        <begin position="500"/>
        <end position="509"/>
    </location>
</feature>
<feature type="region of interest" description="Disordered" evidence="1">
    <location>
        <begin position="499"/>
        <end position="526"/>
    </location>
</feature>
<comment type="caution">
    <text evidence="3">The sequence shown here is derived from an EMBL/GenBank/DDBJ whole genome shotgun (WGS) entry which is preliminary data.</text>
</comment>
<evidence type="ECO:0000313" key="4">
    <source>
        <dbReference type="Proteomes" id="UP000499080"/>
    </source>
</evidence>
<protein>
    <submittedName>
        <fullName evidence="3">Uncharacterized protein</fullName>
    </submittedName>
</protein>
<feature type="compositionally biased region" description="Basic and acidic residues" evidence="1">
    <location>
        <begin position="1233"/>
        <end position="1245"/>
    </location>
</feature>
<dbReference type="OrthoDB" id="6437918at2759"/>
<feature type="compositionally biased region" description="Polar residues" evidence="1">
    <location>
        <begin position="1357"/>
        <end position="1376"/>
    </location>
</feature>
<evidence type="ECO:0000256" key="1">
    <source>
        <dbReference type="SAM" id="MobiDB-lite"/>
    </source>
</evidence>
<dbReference type="EMBL" id="BGPR01000184">
    <property type="protein sequence ID" value="GBM02788.1"/>
    <property type="molecule type" value="Genomic_DNA"/>
</dbReference>
<feature type="compositionally biased region" description="Polar residues" evidence="1">
    <location>
        <begin position="586"/>
        <end position="596"/>
    </location>
</feature>
<organism evidence="3 4">
    <name type="scientific">Araneus ventricosus</name>
    <name type="common">Orbweaver spider</name>
    <name type="synonym">Epeira ventricosa</name>
    <dbReference type="NCBI Taxonomy" id="182803"/>
    <lineage>
        <taxon>Eukaryota</taxon>
        <taxon>Metazoa</taxon>
        <taxon>Ecdysozoa</taxon>
        <taxon>Arthropoda</taxon>
        <taxon>Chelicerata</taxon>
        <taxon>Arachnida</taxon>
        <taxon>Araneae</taxon>
        <taxon>Araneomorphae</taxon>
        <taxon>Entelegynae</taxon>
        <taxon>Araneoidea</taxon>
        <taxon>Araneidae</taxon>
        <taxon>Araneus</taxon>
    </lineage>
</organism>
<reference evidence="3 4" key="1">
    <citation type="journal article" date="2019" name="Sci. Rep.">
        <title>Orb-weaving spider Araneus ventricosus genome elucidates the spidroin gene catalogue.</title>
        <authorList>
            <person name="Kono N."/>
            <person name="Nakamura H."/>
            <person name="Ohtoshi R."/>
            <person name="Moran D.A.P."/>
            <person name="Shinohara A."/>
            <person name="Yoshida Y."/>
            <person name="Fujiwara M."/>
            <person name="Mori M."/>
            <person name="Tomita M."/>
            <person name="Arakawa K."/>
        </authorList>
    </citation>
    <scope>NUCLEOTIDE SEQUENCE [LARGE SCALE GENOMIC DNA]</scope>
</reference>
<sequence>MSFVRELVHLLFWRSRDTYLHLQRSGRRRVGEERELPGLRTNNNNTPHAPSYTSHDSGDLRNHSKGHAADIPHLVLRYSTNPTTTFPLMMALISILVPPSLALVFILIWKIYQTRSCKLAFSSKMDDEIEPFPWLPVIYGKFLKSLHGDYDIETLEWLQWNIDEVIQKLECKRDVKIAKLLLKDIEVLYYHFCTIWSCRNQASPNTCDFSSHMKSTWVHILSSIIKICVLLSRRKEKSKWTNLALNAIAVFPAEKNLIYDALLFVYSLKNQYKPAYGSILKTLLMDMPSFIPATIEDPAEFLKVYLLVRRLKLLIKDRTEKLALQMKASKILAPYSFWDWLLAHGFIMSLMEIKILSVNLWTDICRELASNESQAEIVEALREILLPGLCTERRAEQQGPCVKNLSRKREYVSVTCADQLSSEDDKEIASSEAKNEIKTRINSASMTFSAQVSSEYKGIPAIERKNKSQKRKTCVSVPCTDQILSEDDKEEIAVNETNVKSKKLKRRRNSPQEDASYEKPENISNNVENLNSSVTLVDLQDEDLPAESNSRLKIADYKHASEETEGSSPFRSDQQDPVSEKEMRSSDNQTSINMDSQDCKCEDGDNVISSTIEEHSGHTTQTDEESSRDSAVQTEDLDYSPNQTSVLVENCINCRNIKSDPTSKKLVDGNEKILIQTDFEKEITQRTNISQVVLPVLELHGSPVLSHSSLNGDSFAQEIEMRKDEHPSIELVSVNNCSIEITSEAPLENSVSSLVENIILVPLIPININNSSQETVIKEERLTSDSSLPDKSKSEVDSDSNSSFEIDNFEVDNTSIDIQRPSQSNFIHDQPKYQVIGLFFDVKSPISKTEGMLLEDSVRSPNHQMMHDLTTQNLDDEAKNSKVDTPNTSAAKVTIESVLSLAEIAGCGKESMRQNNNGDLTSTLNSISVKNLSMLTSSAANKKPAECLSFFDISAENVGSLNESQSSACRTPEISEFLQYRDLSSDQDNRSEDTLSESKSILKTDVSEYPSDASNDTEGEESNSSPTDCSSPVSSPDAVPDASNFKNNYNTYVVKTECSWDDAITRQRFCQEDDGECDARSAQDNQTDISTKNIQLKGWMLDPVVNLGERCDNKSFIDMNSSVSADSVSIPTNLDVLPDIKTEDEEINETRPFKSNEALTVDQLLTAVNETAIKLEAIEQSTSDTGKHDEIEKVNSDVKMEIQPGHKDVKELSLVADQELTVSDEDQESVELTSEKDLSQDHKAARYDKGPKLTICDNDQLSIELTREKELSKDQKITVCDKGQELPETRKERELSLSMKLRKRPVTAVQTEKSMPNEGSSVLNQDSPATRCMNLRSRNPSTSSSQRKSASADEGSSVVNQDTPATQYMNLRSRNP</sequence>
<keyword evidence="2" id="KW-0472">Membrane</keyword>
<feature type="compositionally biased region" description="Polar residues" evidence="1">
    <location>
        <begin position="1308"/>
        <end position="1328"/>
    </location>
</feature>
<feature type="region of interest" description="Disordered" evidence="1">
    <location>
        <begin position="1303"/>
        <end position="1376"/>
    </location>
</feature>
<feature type="region of interest" description="Disordered" evidence="1">
    <location>
        <begin position="1222"/>
        <end position="1245"/>
    </location>
</feature>
<keyword evidence="2" id="KW-0812">Transmembrane</keyword>
<accession>A0A4Y2CG58</accession>
<feature type="compositionally biased region" description="Basic and acidic residues" evidence="1">
    <location>
        <begin position="983"/>
        <end position="993"/>
    </location>
</feature>
<feature type="transmembrane region" description="Helical" evidence="2">
    <location>
        <begin position="86"/>
        <end position="109"/>
    </location>
</feature>
<proteinExistence type="predicted"/>
<feature type="non-terminal residue" evidence="3">
    <location>
        <position position="1376"/>
    </location>
</feature>
<feature type="region of interest" description="Disordered" evidence="1">
    <location>
        <begin position="31"/>
        <end position="59"/>
    </location>
</feature>
<feature type="region of interest" description="Disordered" evidence="1">
    <location>
        <begin position="981"/>
        <end position="1045"/>
    </location>
</feature>
<name>A0A4Y2CG58_ARAVE</name>
<feature type="compositionally biased region" description="Polar residues" evidence="1">
    <location>
        <begin position="566"/>
        <end position="577"/>
    </location>
</feature>
<evidence type="ECO:0000256" key="2">
    <source>
        <dbReference type="SAM" id="Phobius"/>
    </source>
</evidence>
<feature type="compositionally biased region" description="Basic and acidic residues" evidence="1">
    <location>
        <begin position="781"/>
        <end position="796"/>
    </location>
</feature>
<feature type="compositionally biased region" description="Polar residues" evidence="1">
    <location>
        <begin position="41"/>
        <end position="55"/>
    </location>
</feature>
<gene>
    <name evidence="3" type="ORF">AVEN_51980_1</name>
</gene>
<keyword evidence="2" id="KW-1133">Transmembrane helix</keyword>
<dbReference type="Proteomes" id="UP000499080">
    <property type="component" value="Unassembled WGS sequence"/>
</dbReference>
<keyword evidence="4" id="KW-1185">Reference proteome</keyword>